<gene>
    <name evidence="3" type="ORF">FAJ39_00255</name>
    <name evidence="2" type="ORF">FAJ39_04335</name>
</gene>
<sequence length="387" mass="44705">MKIKINTLMIPDILAYLALTIYLSISLLSTTFLIRFVPSVLFMSYIYITILLLMTRELIVARYKRRDVIILLVTIVVYVLAVLSTQFNSSFSVGILVIYFLRNFPFDKAAKISLVISVIVLFLTVAAAKFGFILNYSEYSALRVRHYLGFRYSLFGSTVVANIISIYIFLRNGKLSIVEFLLCFGLNFWIYSETQSRLIFGSTVILLIVTWIYNYLNGRNEIKPVLLRPFQYTYLILFGLSYQLATTYSGTDFEKYLNDISGGRIYLANRSLQLFGVGLTGEPIQEWNGNGLDVSGNRNVSTYLYVDNLYLHLLQRHGLLLFGIFLFLVTRVLRSLYKRKEYFLFILVVVIGFKGIIDDLAINLYYNIFWMLFGLALNKDYKIRSND</sequence>
<proteinExistence type="predicted"/>
<dbReference type="EMBL" id="SSXO01000002">
    <property type="protein sequence ID" value="TII00299.1"/>
    <property type="molecule type" value="Genomic_DNA"/>
</dbReference>
<keyword evidence="1" id="KW-0812">Transmembrane</keyword>
<feature type="transmembrane region" description="Helical" evidence="1">
    <location>
        <begin position="198"/>
        <end position="216"/>
    </location>
</feature>
<reference evidence="2 4" key="1">
    <citation type="submission" date="2019-04" db="EMBL/GenBank/DDBJ databases">
        <title>Genome analysis of Streptococcus suis strain WUSS424.</title>
        <authorList>
            <person name="Chen H."/>
            <person name="Gao X."/>
            <person name="Wu Z."/>
        </authorList>
    </citation>
    <scope>NUCLEOTIDE SEQUENCE [LARGE SCALE GENOMIC DNA]</scope>
    <source>
        <strain evidence="2 4">WUSS424</strain>
    </source>
</reference>
<dbReference type="AlphaFoldDB" id="A0A4T2GMG5"/>
<feature type="transmembrane region" description="Helical" evidence="1">
    <location>
        <begin position="40"/>
        <end position="61"/>
    </location>
</feature>
<feature type="transmembrane region" description="Helical" evidence="1">
    <location>
        <begin position="309"/>
        <end position="329"/>
    </location>
</feature>
<organism evidence="2 4">
    <name type="scientific">Streptococcus suis</name>
    <dbReference type="NCBI Taxonomy" id="1307"/>
    <lineage>
        <taxon>Bacteria</taxon>
        <taxon>Bacillati</taxon>
        <taxon>Bacillota</taxon>
        <taxon>Bacilli</taxon>
        <taxon>Lactobacillales</taxon>
        <taxon>Streptococcaceae</taxon>
        <taxon>Streptococcus</taxon>
    </lineage>
</organism>
<comment type="caution">
    <text evidence="2">The sequence shown here is derived from an EMBL/GenBank/DDBJ whole genome shotgun (WGS) entry which is preliminary data.</text>
</comment>
<keyword evidence="1" id="KW-0472">Membrane</keyword>
<feature type="transmembrane region" description="Helical" evidence="1">
    <location>
        <begin position="12"/>
        <end position="34"/>
    </location>
</feature>
<dbReference type="EMBL" id="SSXO01000001">
    <property type="protein sequence ID" value="TII00805.1"/>
    <property type="molecule type" value="Genomic_DNA"/>
</dbReference>
<feature type="transmembrane region" description="Helical" evidence="1">
    <location>
        <begin position="68"/>
        <end position="100"/>
    </location>
</feature>
<dbReference type="Proteomes" id="UP000305165">
    <property type="component" value="Unassembled WGS sequence"/>
</dbReference>
<evidence type="ECO:0008006" key="5">
    <source>
        <dbReference type="Google" id="ProtNLM"/>
    </source>
</evidence>
<evidence type="ECO:0000313" key="2">
    <source>
        <dbReference type="EMBL" id="TII00299.1"/>
    </source>
</evidence>
<evidence type="ECO:0000313" key="4">
    <source>
        <dbReference type="Proteomes" id="UP000305165"/>
    </source>
</evidence>
<feature type="transmembrane region" description="Helical" evidence="1">
    <location>
        <begin position="341"/>
        <end position="357"/>
    </location>
</feature>
<keyword evidence="1" id="KW-1133">Transmembrane helix</keyword>
<evidence type="ECO:0000256" key="1">
    <source>
        <dbReference type="SAM" id="Phobius"/>
    </source>
</evidence>
<feature type="transmembrane region" description="Helical" evidence="1">
    <location>
        <begin position="112"/>
        <end position="136"/>
    </location>
</feature>
<name>A0A4T2GMG5_STRSU</name>
<evidence type="ECO:0000313" key="3">
    <source>
        <dbReference type="EMBL" id="TII00805.1"/>
    </source>
</evidence>
<dbReference type="OrthoDB" id="2208602at2"/>
<feature type="transmembrane region" description="Helical" evidence="1">
    <location>
        <begin position="148"/>
        <end position="169"/>
    </location>
</feature>
<accession>A0A4T2GMG5</accession>
<protein>
    <recommendedName>
        <fullName evidence="5">Wzy</fullName>
    </recommendedName>
</protein>